<comment type="caution">
    <text evidence="1">The sequence shown here is derived from an EMBL/GenBank/DDBJ whole genome shotgun (WGS) entry which is preliminary data.</text>
</comment>
<name>A0ABV4UTY3_9MICC</name>
<dbReference type="Proteomes" id="UP001575652">
    <property type="component" value="Unassembled WGS sequence"/>
</dbReference>
<gene>
    <name evidence="1" type="ORF">ACETWP_14090</name>
</gene>
<protein>
    <submittedName>
        <fullName evidence="1">Uncharacterized protein</fullName>
    </submittedName>
</protein>
<keyword evidence="2" id="KW-1185">Reference proteome</keyword>
<reference evidence="1 2" key="1">
    <citation type="submission" date="2024-09" db="EMBL/GenBank/DDBJ databases">
        <authorList>
            <person name="Salinas-Garcia M.A."/>
            <person name="Prieme A."/>
        </authorList>
    </citation>
    <scope>NUCLEOTIDE SEQUENCE [LARGE SCALE GENOMIC DNA]</scope>
    <source>
        <strain evidence="1 2">DSM 21081</strain>
    </source>
</reference>
<proteinExistence type="predicted"/>
<dbReference type="EMBL" id="JBHDLJ010000013">
    <property type="protein sequence ID" value="MFB0835717.1"/>
    <property type="molecule type" value="Genomic_DNA"/>
</dbReference>
<accession>A0ABV4UTY3</accession>
<dbReference type="RefSeq" id="WP_373972890.1">
    <property type="nucleotide sequence ID" value="NZ_JBHDLJ010000013.1"/>
</dbReference>
<sequence>MTTNLMTLSDVARMAGVQRPVVTMWRSRSRGTLLPFPAASHREGAQELFEAASVVEWLRATGRGNNPDAAEDAAAHVVDGRNNFHAVSALLALRAEMGSPLVGLDAHGLLDAADAADPDDEYLYAELEAIGDELVPLAAYTDRLVDASYGVPAAFESLLADRFRSGLGNKAAATLSGTALDLVAAAALEVGAGSRLFTETTAGGTDLLLAVAKLLGEDADGTLQVLPSDSGAAPSGRPALRRLHAHAAGSDNLTVVRRDRAAAGTVHLAQFPGPGQPDPDTRAVLDGVDEIVLGLNRTERAVVIGPASVLVDRLDSTEMDNTRSSTLRAGRVRAVVRLPRGLLPAKPRQAMALWVLGPEPQGVPLGERRVMVADLLDTRLDRAAVQDLSTDLAASLRGLESVRRHAFRFSRLVRTASLLAARAGLVPDDGPSATAPTRSRAETVLRTEQAIAAVQATSGARPHTTFSVAARASNTAAGARSVPTVPATAARPLGALRDAGHVRDHPGTRIDTADLAHGNAGGVRVWGPGDLERGFGVPAPSAGIPALVLAARYPRARLTEPGDIVFRSGPQPAAVVDTEGSAVVRSPARTLRINAADPGGLLAAVVAADIGAAPPGNWRRWPVRTVPPDQAAALASALAELVEEQQAAAERLTRLAELAARLAGGVAAQDLEIIETDTQTEGRP</sequence>
<evidence type="ECO:0000313" key="1">
    <source>
        <dbReference type="EMBL" id="MFB0835717.1"/>
    </source>
</evidence>
<organism evidence="1 2">
    <name type="scientific">Arthrobacter halodurans</name>
    <dbReference type="NCBI Taxonomy" id="516699"/>
    <lineage>
        <taxon>Bacteria</taxon>
        <taxon>Bacillati</taxon>
        <taxon>Actinomycetota</taxon>
        <taxon>Actinomycetes</taxon>
        <taxon>Micrococcales</taxon>
        <taxon>Micrococcaceae</taxon>
        <taxon>Arthrobacter</taxon>
    </lineage>
</organism>
<evidence type="ECO:0000313" key="2">
    <source>
        <dbReference type="Proteomes" id="UP001575652"/>
    </source>
</evidence>